<comment type="function">
    <text evidence="7">Catalyzes the release of premature peptidyl moieties from peptidyl-tRNA molecules trapped in stalled 50S ribosomal subunits, and thus maintains levels of free tRNAs and 50S ribosomes.</text>
</comment>
<dbReference type="InterPro" id="IPR001328">
    <property type="entry name" value="Pept_tRNA_hydro"/>
</dbReference>
<reference evidence="10 11" key="1">
    <citation type="submission" date="2017-09" db="EMBL/GenBank/DDBJ databases">
        <title>Depth-based differentiation of microbial function through sediment-hosted aquifers and enrichment of novel symbionts in the deep terrestrial subsurface.</title>
        <authorList>
            <person name="Probst A.J."/>
            <person name="Ladd B."/>
            <person name="Jarett J.K."/>
            <person name="Geller-Mcgrath D.E."/>
            <person name="Sieber C.M."/>
            <person name="Emerson J.B."/>
            <person name="Anantharaman K."/>
            <person name="Thomas B.C."/>
            <person name="Malmstrom R."/>
            <person name="Stieglmeier M."/>
            <person name="Klingl A."/>
            <person name="Woyke T."/>
            <person name="Ryan C.M."/>
            <person name="Banfield J.F."/>
        </authorList>
    </citation>
    <scope>NUCLEOTIDE SEQUENCE [LARGE SCALE GENOMIC DNA]</scope>
    <source>
        <strain evidence="10">CG22_combo_CG10-13_8_21_14_all_38_20</strain>
    </source>
</reference>
<keyword evidence="3 7" id="KW-0378">Hydrolase</keyword>
<feature type="binding site" evidence="7">
    <location>
        <position position="50"/>
    </location>
    <ligand>
        <name>tRNA</name>
        <dbReference type="ChEBI" id="CHEBI:17843"/>
    </ligand>
</feature>
<dbReference type="NCBIfam" id="TIGR00447">
    <property type="entry name" value="pth"/>
    <property type="match status" value="1"/>
</dbReference>
<evidence type="ECO:0000256" key="3">
    <source>
        <dbReference type="ARBA" id="ARBA00022801"/>
    </source>
</evidence>
<comment type="subcellular location">
    <subcellularLocation>
        <location evidence="7">Cytoplasm</location>
    </subcellularLocation>
</comment>
<dbReference type="GO" id="GO:0005737">
    <property type="term" value="C:cytoplasm"/>
    <property type="evidence" value="ECO:0007669"/>
    <property type="project" value="UniProtKB-SubCell"/>
</dbReference>
<gene>
    <name evidence="7" type="primary">pth</name>
    <name evidence="10" type="ORF">COW99_05165</name>
</gene>
<dbReference type="Pfam" id="PF01195">
    <property type="entry name" value="Pept_tRNA_hydro"/>
    <property type="match status" value="1"/>
</dbReference>
<feature type="site" description="Stabilizes the basic form of H active site to accept a proton" evidence="7">
    <location>
        <position position="73"/>
    </location>
</feature>
<dbReference type="PANTHER" id="PTHR17224:SF1">
    <property type="entry name" value="PEPTIDYL-TRNA HYDROLASE"/>
    <property type="match status" value="1"/>
</dbReference>
<feature type="active site" description="Proton acceptor" evidence="7">
    <location>
        <position position="19"/>
    </location>
</feature>
<protein>
    <recommendedName>
        <fullName evidence="6 7">Peptidyl-tRNA hydrolase</fullName>
        <shortName evidence="7">Pth</shortName>
        <ecNumber evidence="1 7">3.1.1.29</ecNumber>
    </recommendedName>
</protein>
<proteinExistence type="inferred from homology"/>
<comment type="caution">
    <text evidence="10">The sequence shown here is derived from an EMBL/GenBank/DDBJ whole genome shotgun (WGS) entry which is preliminary data.</text>
</comment>
<evidence type="ECO:0000256" key="1">
    <source>
        <dbReference type="ARBA" id="ARBA00013260"/>
    </source>
</evidence>
<dbReference type="Gene3D" id="3.40.50.1470">
    <property type="entry name" value="Peptidyl-tRNA hydrolase"/>
    <property type="match status" value="1"/>
</dbReference>
<dbReference type="EMBL" id="PCTA01000033">
    <property type="protein sequence ID" value="PIP61154.1"/>
    <property type="molecule type" value="Genomic_DNA"/>
</dbReference>
<dbReference type="CDD" id="cd00462">
    <property type="entry name" value="PTH"/>
    <property type="match status" value="1"/>
</dbReference>
<organism evidence="10 11">
    <name type="scientific">Candidatus Roizmanbacteria bacterium CG22_combo_CG10-13_8_21_14_all_38_20</name>
    <dbReference type="NCBI Taxonomy" id="1974862"/>
    <lineage>
        <taxon>Bacteria</taxon>
        <taxon>Candidatus Roizmaniibacteriota</taxon>
    </lineage>
</organism>
<dbReference type="EC" id="3.1.1.29" evidence="1 7"/>
<evidence type="ECO:0000313" key="10">
    <source>
        <dbReference type="EMBL" id="PIP61154.1"/>
    </source>
</evidence>
<dbReference type="GO" id="GO:0004045">
    <property type="term" value="F:peptidyl-tRNA hydrolase activity"/>
    <property type="evidence" value="ECO:0007669"/>
    <property type="project" value="UniProtKB-UniRule"/>
</dbReference>
<evidence type="ECO:0000256" key="4">
    <source>
        <dbReference type="ARBA" id="ARBA00022884"/>
    </source>
</evidence>
<feature type="binding site" evidence="7">
    <location>
        <position position="48"/>
    </location>
    <ligand>
        <name>tRNA</name>
        <dbReference type="ChEBI" id="CHEBI:17843"/>
    </ligand>
</feature>
<dbReference type="GO" id="GO:0006515">
    <property type="term" value="P:protein quality control for misfolded or incompletely synthesized proteins"/>
    <property type="evidence" value="ECO:0007669"/>
    <property type="project" value="UniProtKB-UniRule"/>
</dbReference>
<dbReference type="PANTHER" id="PTHR17224">
    <property type="entry name" value="PEPTIDYL-TRNA HYDROLASE"/>
    <property type="match status" value="1"/>
</dbReference>
<evidence type="ECO:0000256" key="7">
    <source>
        <dbReference type="HAMAP-Rule" id="MF_00083"/>
    </source>
</evidence>
<accession>A0A2H0BU68</accession>
<comment type="function">
    <text evidence="7">Hydrolyzes ribosome-free peptidyl-tRNAs (with 1 or more amino acids incorporated), which drop off the ribosome during protein synthesis, or as a result of ribosome stalling.</text>
</comment>
<feature type="site" description="Discriminates between blocked and unblocked aminoacyl-tRNA" evidence="7">
    <location>
        <position position="9"/>
    </location>
</feature>
<dbReference type="HAMAP" id="MF_00083">
    <property type="entry name" value="Pept_tRNA_hydro_bact"/>
    <property type="match status" value="1"/>
</dbReference>
<name>A0A2H0BU68_9BACT</name>
<dbReference type="PROSITE" id="PS01195">
    <property type="entry name" value="PEPT_TRNA_HYDROL_1"/>
    <property type="match status" value="1"/>
</dbReference>
<dbReference type="InterPro" id="IPR036416">
    <property type="entry name" value="Pept_tRNA_hydro_sf"/>
</dbReference>
<feature type="binding site" evidence="7">
    <location>
        <position position="94"/>
    </location>
    <ligand>
        <name>tRNA</name>
        <dbReference type="ChEBI" id="CHEBI:17843"/>
    </ligand>
</feature>
<evidence type="ECO:0000256" key="9">
    <source>
        <dbReference type="RuleBase" id="RU004320"/>
    </source>
</evidence>
<evidence type="ECO:0000313" key="11">
    <source>
        <dbReference type="Proteomes" id="UP000231246"/>
    </source>
</evidence>
<evidence type="ECO:0000256" key="2">
    <source>
        <dbReference type="ARBA" id="ARBA00022555"/>
    </source>
</evidence>
<keyword evidence="4 7" id="KW-0694">RNA-binding</keyword>
<evidence type="ECO:0000256" key="5">
    <source>
        <dbReference type="ARBA" id="ARBA00038063"/>
    </source>
</evidence>
<evidence type="ECO:0000256" key="8">
    <source>
        <dbReference type="RuleBase" id="RU000673"/>
    </source>
</evidence>
<dbReference type="GO" id="GO:0072344">
    <property type="term" value="P:rescue of stalled ribosome"/>
    <property type="evidence" value="ECO:0007669"/>
    <property type="project" value="UniProtKB-UniRule"/>
</dbReference>
<feature type="binding site" evidence="7">
    <location>
        <position position="14"/>
    </location>
    <ligand>
        <name>tRNA</name>
        <dbReference type="ChEBI" id="CHEBI:17843"/>
    </ligand>
</feature>
<dbReference type="GO" id="GO:0000049">
    <property type="term" value="F:tRNA binding"/>
    <property type="evidence" value="ECO:0007669"/>
    <property type="project" value="UniProtKB-UniRule"/>
</dbReference>
<dbReference type="Proteomes" id="UP000231246">
    <property type="component" value="Unassembled WGS sequence"/>
</dbReference>
<evidence type="ECO:0000256" key="6">
    <source>
        <dbReference type="ARBA" id="ARBA00050038"/>
    </source>
</evidence>
<dbReference type="InterPro" id="IPR018171">
    <property type="entry name" value="Pept_tRNA_hydro_CS"/>
</dbReference>
<comment type="subunit">
    <text evidence="7">Monomer.</text>
</comment>
<dbReference type="SUPFAM" id="SSF53178">
    <property type="entry name" value="Peptidyl-tRNA hydrolase-like"/>
    <property type="match status" value="1"/>
</dbReference>
<keyword evidence="2 7" id="KW-0820">tRNA-binding</keyword>
<comment type="similarity">
    <text evidence="5 7 9">Belongs to the PTH family.</text>
</comment>
<sequence>MKLVVGLGNPGAEYKNTRHNAGFMVIDKLNELNFHAAEKVIFLKPQTFMNNSGREVRNYIKGLAFNNLIVVHDELDLPIGQIKVQLGGGSAGHNGVQSVIDHLGSQDFIRVRIGVQALNCDIKTGAKAKDYLLSNFTKEDREIIDPVIEKAAQEIREILNNGVDSAMNKYN</sequence>
<dbReference type="AlphaFoldDB" id="A0A2H0BU68"/>
<keyword evidence="7" id="KW-0963">Cytoplasm</keyword>
<comment type="catalytic activity">
    <reaction evidence="7 8">
        <text>an N-acyl-L-alpha-aminoacyl-tRNA + H2O = an N-acyl-L-amino acid + a tRNA + H(+)</text>
        <dbReference type="Rhea" id="RHEA:54448"/>
        <dbReference type="Rhea" id="RHEA-COMP:10123"/>
        <dbReference type="Rhea" id="RHEA-COMP:13883"/>
        <dbReference type="ChEBI" id="CHEBI:15377"/>
        <dbReference type="ChEBI" id="CHEBI:15378"/>
        <dbReference type="ChEBI" id="CHEBI:59874"/>
        <dbReference type="ChEBI" id="CHEBI:78442"/>
        <dbReference type="ChEBI" id="CHEBI:138191"/>
        <dbReference type="EC" id="3.1.1.29"/>
    </reaction>
</comment>